<dbReference type="AlphaFoldDB" id="X0X8M4"/>
<dbReference type="InterPro" id="IPR036986">
    <property type="entry name" value="S4_RNA-bd_sf"/>
</dbReference>
<proteinExistence type="inferred from homology"/>
<dbReference type="InterPro" id="IPR020103">
    <property type="entry name" value="PsdUridine_synth_cat_dom_sf"/>
</dbReference>
<gene>
    <name evidence="4" type="ORF">S01H1_68546</name>
</gene>
<evidence type="ECO:0000256" key="2">
    <source>
        <dbReference type="ARBA" id="ARBA00023235"/>
    </source>
</evidence>
<dbReference type="InterPro" id="IPR006145">
    <property type="entry name" value="PsdUridine_synth_RsuA/RluA"/>
</dbReference>
<dbReference type="PROSITE" id="PS01149">
    <property type="entry name" value="PSI_RSU"/>
    <property type="match status" value="1"/>
</dbReference>
<dbReference type="Gene3D" id="3.10.290.10">
    <property type="entry name" value="RNA-binding S4 domain"/>
    <property type="match status" value="1"/>
</dbReference>
<comment type="caution">
    <text evidence="4">The sequence shown here is derived from an EMBL/GenBank/DDBJ whole genome shotgun (WGS) entry which is preliminary data.</text>
</comment>
<dbReference type="GO" id="GO:0003723">
    <property type="term" value="F:RNA binding"/>
    <property type="evidence" value="ECO:0007669"/>
    <property type="project" value="InterPro"/>
</dbReference>
<sequence length="159" mass="17489">MRLNRYISASGYTSRRKGEKIIREGRVKVNGAVVADPARTIDPSRDAVSIDGELLVINREKRYYIMNKPMGVIVSRIDTHGRPTVIDLLGSETKGVFPVGRLDANTSGVLLFTDDGDLAYRLTHPSFGVEKVYSAEVEGLVSTKDAQRVREGLILDDGP</sequence>
<dbReference type="GO" id="GO:0009982">
    <property type="term" value="F:pseudouridine synthase activity"/>
    <property type="evidence" value="ECO:0007669"/>
    <property type="project" value="InterPro"/>
</dbReference>
<accession>X0X8M4</accession>
<reference evidence="4" key="1">
    <citation type="journal article" date="2014" name="Front. Microbiol.">
        <title>High frequency of phylogenetically diverse reductive dehalogenase-homologous genes in deep subseafloor sedimentary metagenomes.</title>
        <authorList>
            <person name="Kawai M."/>
            <person name="Futagami T."/>
            <person name="Toyoda A."/>
            <person name="Takaki Y."/>
            <person name="Nishi S."/>
            <person name="Hori S."/>
            <person name="Arai W."/>
            <person name="Tsubouchi T."/>
            <person name="Morono Y."/>
            <person name="Uchiyama I."/>
            <person name="Ito T."/>
            <person name="Fujiyama A."/>
            <person name="Inagaki F."/>
            <person name="Takami H."/>
        </authorList>
    </citation>
    <scope>NUCLEOTIDE SEQUENCE</scope>
    <source>
        <strain evidence="4">Expedition CK06-06</strain>
    </source>
</reference>
<name>X0X8M4_9ZZZZ</name>
<feature type="domain" description="RNA-binding S4" evidence="3">
    <location>
        <begin position="1"/>
        <end position="65"/>
    </location>
</feature>
<dbReference type="Gene3D" id="3.30.70.580">
    <property type="entry name" value="Pseudouridine synthase I, catalytic domain, N-terminal subdomain"/>
    <property type="match status" value="1"/>
</dbReference>
<dbReference type="InterPro" id="IPR018496">
    <property type="entry name" value="PsdUridine_synth_RsuA/RluB_CS"/>
</dbReference>
<feature type="non-terminal residue" evidence="4">
    <location>
        <position position="159"/>
    </location>
</feature>
<dbReference type="GO" id="GO:0006364">
    <property type="term" value="P:rRNA processing"/>
    <property type="evidence" value="ECO:0007669"/>
    <property type="project" value="UniProtKB-ARBA"/>
</dbReference>
<dbReference type="SUPFAM" id="SSF55120">
    <property type="entry name" value="Pseudouridine synthase"/>
    <property type="match status" value="1"/>
</dbReference>
<dbReference type="EMBL" id="BARS01045462">
    <property type="protein sequence ID" value="GAG32983.1"/>
    <property type="molecule type" value="Genomic_DNA"/>
</dbReference>
<dbReference type="InterPro" id="IPR020094">
    <property type="entry name" value="TruA/RsuA/RluB/E/F_N"/>
</dbReference>
<dbReference type="Pfam" id="PF01479">
    <property type="entry name" value="S4"/>
    <property type="match status" value="1"/>
</dbReference>
<dbReference type="SMART" id="SM00363">
    <property type="entry name" value="S4"/>
    <property type="match status" value="1"/>
</dbReference>
<dbReference type="PANTHER" id="PTHR47683:SF2">
    <property type="entry name" value="RNA-BINDING S4 DOMAIN-CONTAINING PROTEIN"/>
    <property type="match status" value="1"/>
</dbReference>
<organism evidence="4">
    <name type="scientific">marine sediment metagenome</name>
    <dbReference type="NCBI Taxonomy" id="412755"/>
    <lineage>
        <taxon>unclassified sequences</taxon>
        <taxon>metagenomes</taxon>
        <taxon>ecological metagenomes</taxon>
    </lineage>
</organism>
<protein>
    <recommendedName>
        <fullName evidence="3">RNA-binding S4 domain-containing protein</fullName>
    </recommendedName>
</protein>
<dbReference type="InterPro" id="IPR050343">
    <property type="entry name" value="RsuA_PseudoU_synthase"/>
</dbReference>
<dbReference type="PANTHER" id="PTHR47683">
    <property type="entry name" value="PSEUDOURIDINE SYNTHASE FAMILY PROTEIN-RELATED"/>
    <property type="match status" value="1"/>
</dbReference>
<dbReference type="SUPFAM" id="SSF55174">
    <property type="entry name" value="Alpha-L RNA-binding motif"/>
    <property type="match status" value="1"/>
</dbReference>
<evidence type="ECO:0000259" key="3">
    <source>
        <dbReference type="SMART" id="SM00363"/>
    </source>
</evidence>
<keyword evidence="2" id="KW-0413">Isomerase</keyword>
<dbReference type="PROSITE" id="PS50889">
    <property type="entry name" value="S4"/>
    <property type="match status" value="1"/>
</dbReference>
<dbReference type="CDD" id="cd00165">
    <property type="entry name" value="S4"/>
    <property type="match status" value="1"/>
</dbReference>
<dbReference type="FunFam" id="3.10.290.10:FF:000003">
    <property type="entry name" value="Pseudouridine synthase"/>
    <property type="match status" value="1"/>
</dbReference>
<comment type="similarity">
    <text evidence="1">Belongs to the pseudouridine synthase RsuA family.</text>
</comment>
<evidence type="ECO:0000313" key="4">
    <source>
        <dbReference type="EMBL" id="GAG32983.1"/>
    </source>
</evidence>
<dbReference type="GO" id="GO:0001522">
    <property type="term" value="P:pseudouridine synthesis"/>
    <property type="evidence" value="ECO:0007669"/>
    <property type="project" value="InterPro"/>
</dbReference>
<dbReference type="InterPro" id="IPR002942">
    <property type="entry name" value="S4_RNA-bd"/>
</dbReference>
<evidence type="ECO:0000256" key="1">
    <source>
        <dbReference type="ARBA" id="ARBA00008348"/>
    </source>
</evidence>
<dbReference type="Pfam" id="PF00849">
    <property type="entry name" value="PseudoU_synth_2"/>
    <property type="match status" value="1"/>
</dbReference>